<dbReference type="EMBL" id="CM003606">
    <property type="protein sequence ID" value="KYP68089.1"/>
    <property type="molecule type" value="Genomic_DNA"/>
</dbReference>
<reference evidence="1 2" key="1">
    <citation type="journal article" date="2012" name="Nat. Biotechnol.">
        <title>Draft genome sequence of pigeonpea (Cajanus cajan), an orphan legume crop of resource-poor farmers.</title>
        <authorList>
            <person name="Varshney R.K."/>
            <person name="Chen W."/>
            <person name="Li Y."/>
            <person name="Bharti A.K."/>
            <person name="Saxena R.K."/>
            <person name="Schlueter J.A."/>
            <person name="Donoghue M.T."/>
            <person name="Azam S."/>
            <person name="Fan G."/>
            <person name="Whaley A.M."/>
            <person name="Farmer A.D."/>
            <person name="Sheridan J."/>
            <person name="Iwata A."/>
            <person name="Tuteja R."/>
            <person name="Penmetsa R.V."/>
            <person name="Wu W."/>
            <person name="Upadhyaya H.D."/>
            <person name="Yang S.P."/>
            <person name="Shah T."/>
            <person name="Saxena K.B."/>
            <person name="Michael T."/>
            <person name="McCombie W.R."/>
            <person name="Yang B."/>
            <person name="Zhang G."/>
            <person name="Yang H."/>
            <person name="Wang J."/>
            <person name="Spillane C."/>
            <person name="Cook D.R."/>
            <person name="May G.D."/>
            <person name="Xu X."/>
            <person name="Jackson S.A."/>
        </authorList>
    </citation>
    <scope>NUCLEOTIDE SEQUENCE [LARGE SCALE GENOMIC DNA]</scope>
    <source>
        <strain evidence="2">cv. Asha</strain>
    </source>
</reference>
<dbReference type="InterPro" id="IPR036691">
    <property type="entry name" value="Endo/exonu/phosph_ase_sf"/>
</dbReference>
<name>A0A151TM34_CAJCA</name>
<dbReference type="STRING" id="3821.A0A151TM34"/>
<dbReference type="AlphaFoldDB" id="A0A151TM34"/>
<proteinExistence type="predicted"/>
<dbReference type="Gramene" id="C.cajan_21077.t">
    <property type="protein sequence ID" value="C.cajan_21077.t.cds1"/>
    <property type="gene ID" value="C.cajan_21077"/>
</dbReference>
<dbReference type="Proteomes" id="UP000075243">
    <property type="component" value="Chromosome 4"/>
</dbReference>
<dbReference type="PANTHER" id="PTHR33710:SF64">
    <property type="entry name" value="ENDONUCLEASE_EXONUCLEASE_PHOSPHATASE DOMAIN-CONTAINING PROTEIN"/>
    <property type="match status" value="1"/>
</dbReference>
<gene>
    <name evidence="1" type="ORF">KK1_021706</name>
</gene>
<organism evidence="1 2">
    <name type="scientific">Cajanus cajan</name>
    <name type="common">Pigeon pea</name>
    <name type="synonym">Cajanus indicus</name>
    <dbReference type="NCBI Taxonomy" id="3821"/>
    <lineage>
        <taxon>Eukaryota</taxon>
        <taxon>Viridiplantae</taxon>
        <taxon>Streptophyta</taxon>
        <taxon>Embryophyta</taxon>
        <taxon>Tracheophyta</taxon>
        <taxon>Spermatophyta</taxon>
        <taxon>Magnoliopsida</taxon>
        <taxon>eudicotyledons</taxon>
        <taxon>Gunneridae</taxon>
        <taxon>Pentapetalae</taxon>
        <taxon>rosids</taxon>
        <taxon>fabids</taxon>
        <taxon>Fabales</taxon>
        <taxon>Fabaceae</taxon>
        <taxon>Papilionoideae</taxon>
        <taxon>50 kb inversion clade</taxon>
        <taxon>NPAAA clade</taxon>
        <taxon>indigoferoid/millettioid clade</taxon>
        <taxon>Phaseoleae</taxon>
        <taxon>Cajanus</taxon>
    </lineage>
</organism>
<dbReference type="PANTHER" id="PTHR33710">
    <property type="entry name" value="BNAC02G09200D PROTEIN"/>
    <property type="match status" value="1"/>
</dbReference>
<keyword evidence="2" id="KW-1185">Reference proteome</keyword>
<sequence length="272" mass="32308">MVGDFNSIRSLEERVVASRMYVVTDIAMFNGFIELMEMEGVPLAGRKFTWYRPNGAVKSRIDRVLVSKEWSMRWPCTSQLVLNRGIFYHCPILMRNDEDDWGPKPFRIFNSWLQRVEFKKMVTKEWSDLVVPGWATFRLKEKIKHLKHKIKAWVNETLVGMGNTAPGVMDELNKPDRIEECRELSEDERDRKMQLQQSFWEIAIREESQLAQKSRCRWIQLGHLNSKFFHLVVNANRKKSSLNELLINNTWIKEPINVKEHIKSFFQERFSK</sequence>
<protein>
    <submittedName>
        <fullName evidence="1">Uncharacterized protein</fullName>
    </submittedName>
</protein>
<dbReference type="SUPFAM" id="SSF56219">
    <property type="entry name" value="DNase I-like"/>
    <property type="match status" value="1"/>
</dbReference>
<dbReference type="Gene3D" id="3.60.10.10">
    <property type="entry name" value="Endonuclease/exonuclease/phosphatase"/>
    <property type="match status" value="1"/>
</dbReference>
<accession>A0A151TM34</accession>
<evidence type="ECO:0000313" key="1">
    <source>
        <dbReference type="EMBL" id="KYP68089.1"/>
    </source>
</evidence>
<evidence type="ECO:0000313" key="2">
    <source>
        <dbReference type="Proteomes" id="UP000075243"/>
    </source>
</evidence>